<proteinExistence type="predicted"/>
<name>A0A9P9BRG2_9PEZI</name>
<evidence type="ECO:0000313" key="2">
    <source>
        <dbReference type="EMBL" id="KAH7032876.1"/>
    </source>
</evidence>
<keyword evidence="3" id="KW-1185">Reference proteome</keyword>
<dbReference type="RefSeq" id="XP_046013708.1">
    <property type="nucleotide sequence ID" value="XM_046153525.1"/>
</dbReference>
<dbReference type="EMBL" id="JAGTJQ010000004">
    <property type="protein sequence ID" value="KAH7032876.1"/>
    <property type="molecule type" value="Genomic_DNA"/>
</dbReference>
<comment type="caution">
    <text evidence="2">The sequence shown here is derived from an EMBL/GenBank/DDBJ whole genome shotgun (WGS) entry which is preliminary data.</text>
</comment>
<feature type="compositionally biased region" description="Basic and acidic residues" evidence="1">
    <location>
        <begin position="81"/>
        <end position="95"/>
    </location>
</feature>
<feature type="region of interest" description="Disordered" evidence="1">
    <location>
        <begin position="17"/>
        <end position="95"/>
    </location>
</feature>
<sequence>MNAHTCGPTRCLQWLASSRPRPARRRLRAWRDPRSPDQFPHGGPAGVRTKATNQTISGHESKGEEDTGERSKAQAQAQADASHEHNDSNDMPLHEFDIDPKEREIRTAVGTMPLSPIMDPTFWEAKQRFKKAKPKPGQARDESKKEGNNSVERQFRKNPYAMALATPMRQCGMTKVRLPNFFLQDFNLLLHPVTQQPWWVPRTLLLQQGIADIPDGAATHTANGEGSTTTGRIPKTVADVLADPVDVLLKQFESQQGPDEGDGSANDLDPFAMTTATTKTKRADNLEPLLDRPAAPPVAQNLPTMSPEGQLPNGPSAYLLARRDLVRAVGVPKSGFHERRLPGASSSRYRPSSNTAWRVDMDSVVLDLMRRGILADLIYLARLSVEDERHYIVRCFGWDDVQYKHRGSVLWFDHPKPEGASPKDVKAAVKEPPEPGPFATFDIESVTFIVNDPKKESVAVHNLPRLLGKEYTERLKRESKPFNEGGEIFMLAGRRTREVQKKLWKLQGYMCDWHGRPMWE</sequence>
<feature type="region of interest" description="Disordered" evidence="1">
    <location>
        <begin position="128"/>
        <end position="153"/>
    </location>
</feature>
<accession>A0A9P9BRG2</accession>
<feature type="compositionally biased region" description="Basic and acidic residues" evidence="1">
    <location>
        <begin position="138"/>
        <end position="147"/>
    </location>
</feature>
<protein>
    <submittedName>
        <fullName evidence="2">Uncharacterized protein</fullName>
    </submittedName>
</protein>
<reference evidence="2" key="1">
    <citation type="journal article" date="2021" name="Nat. Commun.">
        <title>Genetic determinants of endophytism in the Arabidopsis root mycobiome.</title>
        <authorList>
            <person name="Mesny F."/>
            <person name="Miyauchi S."/>
            <person name="Thiergart T."/>
            <person name="Pickel B."/>
            <person name="Atanasova L."/>
            <person name="Karlsson M."/>
            <person name="Huettel B."/>
            <person name="Barry K.W."/>
            <person name="Haridas S."/>
            <person name="Chen C."/>
            <person name="Bauer D."/>
            <person name="Andreopoulos W."/>
            <person name="Pangilinan J."/>
            <person name="LaButti K."/>
            <person name="Riley R."/>
            <person name="Lipzen A."/>
            <person name="Clum A."/>
            <person name="Drula E."/>
            <person name="Henrissat B."/>
            <person name="Kohler A."/>
            <person name="Grigoriev I.V."/>
            <person name="Martin F.M."/>
            <person name="Hacquard S."/>
        </authorList>
    </citation>
    <scope>NUCLEOTIDE SEQUENCE</scope>
    <source>
        <strain evidence="2">MPI-CAGE-CH-0230</strain>
    </source>
</reference>
<gene>
    <name evidence="2" type="ORF">B0I36DRAFT_320221</name>
</gene>
<feature type="compositionally biased region" description="Basic and acidic residues" evidence="1">
    <location>
        <begin position="59"/>
        <end position="72"/>
    </location>
</feature>
<dbReference type="Proteomes" id="UP000756346">
    <property type="component" value="Unassembled WGS sequence"/>
</dbReference>
<organism evidence="2 3">
    <name type="scientific">Microdochium trichocladiopsis</name>
    <dbReference type="NCBI Taxonomy" id="1682393"/>
    <lineage>
        <taxon>Eukaryota</taxon>
        <taxon>Fungi</taxon>
        <taxon>Dikarya</taxon>
        <taxon>Ascomycota</taxon>
        <taxon>Pezizomycotina</taxon>
        <taxon>Sordariomycetes</taxon>
        <taxon>Xylariomycetidae</taxon>
        <taxon>Xylariales</taxon>
        <taxon>Microdochiaceae</taxon>
        <taxon>Microdochium</taxon>
    </lineage>
</organism>
<evidence type="ECO:0000256" key="1">
    <source>
        <dbReference type="SAM" id="MobiDB-lite"/>
    </source>
</evidence>
<dbReference type="AlphaFoldDB" id="A0A9P9BRG2"/>
<dbReference type="GeneID" id="70183071"/>
<dbReference type="OrthoDB" id="3363286at2759"/>
<evidence type="ECO:0000313" key="3">
    <source>
        <dbReference type="Proteomes" id="UP000756346"/>
    </source>
</evidence>